<keyword evidence="6" id="KW-1185">Reference proteome</keyword>
<dbReference type="Gene3D" id="3.40.710.10">
    <property type="entry name" value="DD-peptidase/beta-lactamase superfamily"/>
    <property type="match status" value="1"/>
</dbReference>
<keyword evidence="3" id="KW-0378">Hydrolase</keyword>
<dbReference type="Ensembl" id="ENSMAMT00000042445.1">
    <property type="protein sequence ID" value="ENSMAMP00000064472.1"/>
    <property type="gene ID" value="ENSMAMG00000028248.1"/>
</dbReference>
<reference evidence="5" key="1">
    <citation type="submission" date="2025-08" db="UniProtKB">
        <authorList>
            <consortium name="Ensembl"/>
        </authorList>
    </citation>
    <scope>IDENTIFICATION</scope>
</reference>
<evidence type="ECO:0000256" key="4">
    <source>
        <dbReference type="ARBA" id="ARBA00049534"/>
    </source>
</evidence>
<dbReference type="GO" id="GO:0004359">
    <property type="term" value="F:glutaminase activity"/>
    <property type="evidence" value="ECO:0007669"/>
    <property type="project" value="UniProtKB-EC"/>
</dbReference>
<name>A0A7N8YPX9_9TELE</name>
<dbReference type="SUPFAM" id="SSF56601">
    <property type="entry name" value="beta-lactamase/transpeptidase-like"/>
    <property type="match status" value="1"/>
</dbReference>
<dbReference type="EC" id="3.5.1.2" evidence="2"/>
<dbReference type="InParanoid" id="A0A7N8YPX9"/>
<accession>A0A7N8YPX9</accession>
<dbReference type="PANTHER" id="PTHR12544:SF26">
    <property type="entry name" value="GLUTAMINASE"/>
    <property type="match status" value="1"/>
</dbReference>
<dbReference type="GO" id="GO:0006537">
    <property type="term" value="P:glutamate biosynthetic process"/>
    <property type="evidence" value="ECO:0007669"/>
    <property type="project" value="TreeGrafter"/>
</dbReference>
<protein>
    <recommendedName>
        <fullName evidence="2">glutaminase</fullName>
        <ecNumber evidence="2">3.5.1.2</ecNumber>
    </recommendedName>
</protein>
<dbReference type="GeneTree" id="ENSGT00390000010463"/>
<organism evidence="5 6">
    <name type="scientific">Mastacembelus armatus</name>
    <name type="common">zig-zag eel</name>
    <dbReference type="NCBI Taxonomy" id="205130"/>
    <lineage>
        <taxon>Eukaryota</taxon>
        <taxon>Metazoa</taxon>
        <taxon>Chordata</taxon>
        <taxon>Craniata</taxon>
        <taxon>Vertebrata</taxon>
        <taxon>Euteleostomi</taxon>
        <taxon>Actinopterygii</taxon>
        <taxon>Neopterygii</taxon>
        <taxon>Teleostei</taxon>
        <taxon>Neoteleostei</taxon>
        <taxon>Acanthomorphata</taxon>
        <taxon>Anabantaria</taxon>
        <taxon>Synbranchiformes</taxon>
        <taxon>Mastacembelidae</taxon>
        <taxon>Mastacembelus</taxon>
    </lineage>
</organism>
<dbReference type="Pfam" id="PF04960">
    <property type="entry name" value="Glutaminase"/>
    <property type="match status" value="1"/>
</dbReference>
<evidence type="ECO:0000256" key="2">
    <source>
        <dbReference type="ARBA" id="ARBA00012918"/>
    </source>
</evidence>
<evidence type="ECO:0000313" key="5">
    <source>
        <dbReference type="Ensembl" id="ENSMAMP00000064472.1"/>
    </source>
</evidence>
<dbReference type="InterPro" id="IPR012338">
    <property type="entry name" value="Beta-lactam/transpept-like"/>
</dbReference>
<evidence type="ECO:0000256" key="1">
    <source>
        <dbReference type="ARBA" id="ARBA00011076"/>
    </source>
</evidence>
<dbReference type="AlphaFoldDB" id="A0A7N8YPX9"/>
<dbReference type="InterPro" id="IPR015868">
    <property type="entry name" value="Glutaminase"/>
</dbReference>
<dbReference type="GO" id="GO:0006543">
    <property type="term" value="P:L-glutamine catabolic process"/>
    <property type="evidence" value="ECO:0007669"/>
    <property type="project" value="TreeGrafter"/>
</dbReference>
<comment type="similarity">
    <text evidence="1">Belongs to the glutaminase family.</text>
</comment>
<sequence length="152" mass="16506">MAASLANGGLCPLSGDQVLSPAAARSMLSMMQVAGMKDYSTTFHFKTSIPAASSSHGSLLAVVPGVLGLMAFSPELDACGNPWRAVHFCQELVSVFQLHSFDIRTPFRQILAYRQWKSESEVSSDPRPVQLSVHRIIVVSQKPSVLCRDTRS</sequence>
<comment type="catalytic activity">
    <reaction evidence="4">
        <text>L-glutamine + H2O = L-glutamate + NH4(+)</text>
        <dbReference type="Rhea" id="RHEA:15889"/>
        <dbReference type="ChEBI" id="CHEBI:15377"/>
        <dbReference type="ChEBI" id="CHEBI:28938"/>
        <dbReference type="ChEBI" id="CHEBI:29985"/>
        <dbReference type="ChEBI" id="CHEBI:58359"/>
        <dbReference type="EC" id="3.5.1.2"/>
    </reaction>
</comment>
<proteinExistence type="inferred from homology"/>
<evidence type="ECO:0000313" key="6">
    <source>
        <dbReference type="Proteomes" id="UP000261640"/>
    </source>
</evidence>
<dbReference type="Proteomes" id="UP000261640">
    <property type="component" value="Unplaced"/>
</dbReference>
<reference evidence="5" key="2">
    <citation type="submission" date="2025-09" db="UniProtKB">
        <authorList>
            <consortium name="Ensembl"/>
        </authorList>
    </citation>
    <scope>IDENTIFICATION</scope>
</reference>
<evidence type="ECO:0000256" key="3">
    <source>
        <dbReference type="ARBA" id="ARBA00022801"/>
    </source>
</evidence>
<dbReference type="PANTHER" id="PTHR12544">
    <property type="entry name" value="GLUTAMINASE"/>
    <property type="match status" value="1"/>
</dbReference>